<keyword evidence="9" id="KW-0282">Flagellum</keyword>
<organism evidence="9 10">
    <name type="scientific">Albidovulum sediminis</name>
    <dbReference type="NCBI Taxonomy" id="3066345"/>
    <lineage>
        <taxon>Bacteria</taxon>
        <taxon>Pseudomonadati</taxon>
        <taxon>Pseudomonadota</taxon>
        <taxon>Alphaproteobacteria</taxon>
        <taxon>Rhodobacterales</taxon>
        <taxon>Paracoccaceae</taxon>
        <taxon>Albidovulum</taxon>
    </lineage>
</organism>
<dbReference type="PRINTS" id="PR00956">
    <property type="entry name" value="FLGMOTORFLIN"/>
</dbReference>
<dbReference type="InterPro" id="IPR001172">
    <property type="entry name" value="FliN_T3SS_HrcQb"/>
</dbReference>
<keyword evidence="6" id="KW-0283">Flagellar rotation</keyword>
<reference evidence="10" key="1">
    <citation type="submission" date="2023-07" db="EMBL/GenBank/DDBJ databases">
        <title>Defluviimonas sediminis sp. nov., isolated from mangrove sediment.</title>
        <authorList>
            <person name="Liu L."/>
            <person name="Li J."/>
            <person name="Huang Y."/>
            <person name="Pan J."/>
            <person name="Li M."/>
        </authorList>
    </citation>
    <scope>NUCLEOTIDE SEQUENCE [LARGE SCALE GENOMIC DNA]</scope>
    <source>
        <strain evidence="10">FT324</strain>
    </source>
</reference>
<gene>
    <name evidence="9" type="ORF">N5I32_19390</name>
</gene>
<name>A0ABT2NW03_9RHOB</name>
<keyword evidence="7" id="KW-0472">Membrane</keyword>
<comment type="caution">
    <text evidence="9">The sequence shown here is derived from an EMBL/GenBank/DDBJ whole genome shotgun (WGS) entry which is preliminary data.</text>
</comment>
<evidence type="ECO:0000256" key="6">
    <source>
        <dbReference type="ARBA" id="ARBA00022779"/>
    </source>
</evidence>
<feature type="domain" description="Flagellar motor switch protein FliN-like C-terminal" evidence="8">
    <location>
        <begin position="13"/>
        <end position="84"/>
    </location>
</feature>
<evidence type="ECO:0000256" key="2">
    <source>
        <dbReference type="ARBA" id="ARBA00009226"/>
    </source>
</evidence>
<keyword evidence="10" id="KW-1185">Reference proteome</keyword>
<dbReference type="Proteomes" id="UP001205601">
    <property type="component" value="Unassembled WGS sequence"/>
</dbReference>
<keyword evidence="4" id="KW-1003">Cell membrane</keyword>
<protein>
    <recommendedName>
        <fullName evidence="3">Flagellar motor switch protein FliN</fullName>
    </recommendedName>
</protein>
<keyword evidence="9" id="KW-0969">Cilium</keyword>
<evidence type="ECO:0000313" key="9">
    <source>
        <dbReference type="EMBL" id="MCT8331685.1"/>
    </source>
</evidence>
<dbReference type="Pfam" id="PF01052">
    <property type="entry name" value="FliMN_C"/>
    <property type="match status" value="1"/>
</dbReference>
<sequence>MDDGETIGGAFTGVPIEIRVSVGRVRTKLRDLLKLRRDAVLPLDSRIEDPVELFVGDRLVARGDLVEIEGDGSGRLAVRLTEITDRTSEV</sequence>
<dbReference type="RefSeq" id="WP_261497593.1">
    <property type="nucleotide sequence ID" value="NZ_JAOCQF010000006.1"/>
</dbReference>
<dbReference type="Gene3D" id="2.30.330.10">
    <property type="entry name" value="SpoA-like"/>
    <property type="match status" value="1"/>
</dbReference>
<comment type="subcellular location">
    <subcellularLocation>
        <location evidence="1">Cell membrane</location>
        <topology evidence="1">Peripheral membrane protein</topology>
        <orientation evidence="1">Cytoplasmic side</orientation>
    </subcellularLocation>
</comment>
<evidence type="ECO:0000256" key="3">
    <source>
        <dbReference type="ARBA" id="ARBA00021897"/>
    </source>
</evidence>
<evidence type="ECO:0000313" key="10">
    <source>
        <dbReference type="Proteomes" id="UP001205601"/>
    </source>
</evidence>
<keyword evidence="9" id="KW-0966">Cell projection</keyword>
<dbReference type="SUPFAM" id="SSF101801">
    <property type="entry name" value="Surface presentation of antigens (SPOA)"/>
    <property type="match status" value="1"/>
</dbReference>
<evidence type="ECO:0000256" key="7">
    <source>
        <dbReference type="ARBA" id="ARBA00023136"/>
    </source>
</evidence>
<dbReference type="InterPro" id="IPR051469">
    <property type="entry name" value="FliN/MopA/SpaO"/>
</dbReference>
<proteinExistence type="inferred from homology"/>
<dbReference type="InterPro" id="IPR036429">
    <property type="entry name" value="SpoA-like_sf"/>
</dbReference>
<keyword evidence="5" id="KW-0145">Chemotaxis</keyword>
<dbReference type="PANTHER" id="PTHR43484">
    <property type="match status" value="1"/>
</dbReference>
<dbReference type="PANTHER" id="PTHR43484:SF1">
    <property type="entry name" value="FLAGELLAR MOTOR SWITCH PROTEIN FLIN"/>
    <property type="match status" value="1"/>
</dbReference>
<evidence type="ECO:0000259" key="8">
    <source>
        <dbReference type="Pfam" id="PF01052"/>
    </source>
</evidence>
<accession>A0ABT2NW03</accession>
<dbReference type="EMBL" id="JAOCQF010000006">
    <property type="protein sequence ID" value="MCT8331685.1"/>
    <property type="molecule type" value="Genomic_DNA"/>
</dbReference>
<evidence type="ECO:0000256" key="4">
    <source>
        <dbReference type="ARBA" id="ARBA00022475"/>
    </source>
</evidence>
<evidence type="ECO:0000256" key="5">
    <source>
        <dbReference type="ARBA" id="ARBA00022500"/>
    </source>
</evidence>
<evidence type="ECO:0000256" key="1">
    <source>
        <dbReference type="ARBA" id="ARBA00004413"/>
    </source>
</evidence>
<comment type="similarity">
    <text evidence="2">Belongs to the FliN/MopA/SpaO family.</text>
</comment>
<dbReference type="InterPro" id="IPR001543">
    <property type="entry name" value="FliN-like_C"/>
</dbReference>